<evidence type="ECO:0000256" key="1">
    <source>
        <dbReference type="SAM" id="SignalP"/>
    </source>
</evidence>
<evidence type="ECO:0000313" key="3">
    <source>
        <dbReference type="Proteomes" id="UP001208017"/>
    </source>
</evidence>
<gene>
    <name evidence="2" type="ORF">OS242_08325</name>
</gene>
<feature type="chain" id="PRO_5045764213" evidence="1">
    <location>
        <begin position="28"/>
        <end position="87"/>
    </location>
</feature>
<keyword evidence="3" id="KW-1185">Reference proteome</keyword>
<reference evidence="2 3" key="1">
    <citation type="submission" date="2022-11" db="EMBL/GenBank/DDBJ databases">
        <title>Study of microbial diversity in lake waters.</title>
        <authorList>
            <person name="Zhang J."/>
        </authorList>
    </citation>
    <scope>NUCLEOTIDE SEQUENCE [LARGE SCALE GENOMIC DNA]</scope>
    <source>
        <strain evidence="2 3">DT12</strain>
    </source>
</reference>
<feature type="signal peptide" evidence="1">
    <location>
        <begin position="1"/>
        <end position="27"/>
    </location>
</feature>
<protein>
    <submittedName>
        <fullName evidence="2">Uncharacterized protein</fullName>
    </submittedName>
</protein>
<evidence type="ECO:0000313" key="2">
    <source>
        <dbReference type="EMBL" id="MCX7569969.1"/>
    </source>
</evidence>
<name>A0ABT3WZ79_9BACL</name>
<comment type="caution">
    <text evidence="2">The sequence shown here is derived from an EMBL/GenBank/DDBJ whole genome shotgun (WGS) entry which is preliminary data.</text>
</comment>
<dbReference type="RefSeq" id="WP_267151217.1">
    <property type="nucleotide sequence ID" value="NZ_JAPMLT010000003.1"/>
</dbReference>
<dbReference type="Proteomes" id="UP001208017">
    <property type="component" value="Unassembled WGS sequence"/>
</dbReference>
<keyword evidence="1" id="KW-0732">Signal</keyword>
<proteinExistence type="predicted"/>
<accession>A0ABT3WZ79</accession>
<sequence>MKKLSVSLLTATALAFGAISFAVPAQAAPATIAPEGTSGYSYQAFWFDSYPPSYYHDDLTGFSGVLKSMLSYPDGRYYATYWGTYDY</sequence>
<organism evidence="2 3">
    <name type="scientific">Tumebacillus lacus</name>
    <dbReference type="NCBI Taxonomy" id="2995335"/>
    <lineage>
        <taxon>Bacteria</taxon>
        <taxon>Bacillati</taxon>
        <taxon>Bacillota</taxon>
        <taxon>Bacilli</taxon>
        <taxon>Bacillales</taxon>
        <taxon>Alicyclobacillaceae</taxon>
        <taxon>Tumebacillus</taxon>
    </lineage>
</organism>
<dbReference type="EMBL" id="JAPMLT010000003">
    <property type="protein sequence ID" value="MCX7569969.1"/>
    <property type="molecule type" value="Genomic_DNA"/>
</dbReference>